<proteinExistence type="inferred from homology"/>
<evidence type="ECO:0000259" key="9">
    <source>
        <dbReference type="SMART" id="SM00881"/>
    </source>
</evidence>
<dbReference type="Gene3D" id="3.40.50.720">
    <property type="entry name" value="NAD(P)-binding Rossmann-like Domain"/>
    <property type="match status" value="1"/>
</dbReference>
<dbReference type="Proteomes" id="UP000676194">
    <property type="component" value="Chromosome"/>
</dbReference>
<dbReference type="Pfam" id="PF02629">
    <property type="entry name" value="CoA_binding"/>
    <property type="match status" value="1"/>
</dbReference>
<dbReference type="GO" id="GO:0045892">
    <property type="term" value="P:negative regulation of DNA-templated transcription"/>
    <property type="evidence" value="ECO:0007669"/>
    <property type="project" value="InterPro"/>
</dbReference>
<dbReference type="NCBIfam" id="NF003994">
    <property type="entry name" value="PRK05472.2-3"/>
    <property type="match status" value="1"/>
</dbReference>
<evidence type="ECO:0000256" key="2">
    <source>
        <dbReference type="ARBA" id="ARBA00022491"/>
    </source>
</evidence>
<gene>
    <name evidence="7" type="primary">rex</name>
    <name evidence="10" type="ORF">KIH39_22515</name>
</gene>
<reference evidence="10" key="1">
    <citation type="submission" date="2021-05" db="EMBL/GenBank/DDBJ databases">
        <title>Complete genome sequence of the cellulolytic planctomycete Telmatocola sphagniphila SP2T and characterization of the first cellulase from planctomycetes.</title>
        <authorList>
            <person name="Rakitin A.L."/>
            <person name="Beletsky A.V."/>
            <person name="Naumoff D.G."/>
            <person name="Kulichevskaya I.S."/>
            <person name="Mardanov A.V."/>
            <person name="Ravin N.V."/>
            <person name="Dedysh S.N."/>
        </authorList>
    </citation>
    <scope>NUCLEOTIDE SEQUENCE</scope>
    <source>
        <strain evidence="10">SP2T</strain>
    </source>
</reference>
<dbReference type="NCBIfam" id="NF003989">
    <property type="entry name" value="PRK05472.1-3"/>
    <property type="match status" value="1"/>
</dbReference>
<name>A0A8E6B444_9BACT</name>
<keyword evidence="11" id="KW-1185">Reference proteome</keyword>
<dbReference type="InterPro" id="IPR036291">
    <property type="entry name" value="NAD(P)-bd_dom_sf"/>
</dbReference>
<feature type="DNA-binding region" description="H-T-H motif" evidence="7">
    <location>
        <begin position="29"/>
        <end position="68"/>
    </location>
</feature>
<comment type="function">
    <text evidence="7">Modulates transcription in response to changes in cellular NADH/NAD(+) redox state.</text>
</comment>
<dbReference type="InterPro" id="IPR036390">
    <property type="entry name" value="WH_DNA-bd_sf"/>
</dbReference>
<dbReference type="EMBL" id="CP074694">
    <property type="protein sequence ID" value="QVL31588.1"/>
    <property type="molecule type" value="Genomic_DNA"/>
</dbReference>
<evidence type="ECO:0000256" key="8">
    <source>
        <dbReference type="SAM" id="MobiDB-lite"/>
    </source>
</evidence>
<evidence type="ECO:0000256" key="5">
    <source>
        <dbReference type="ARBA" id="ARBA00023125"/>
    </source>
</evidence>
<dbReference type="GO" id="GO:0003677">
    <property type="term" value="F:DNA binding"/>
    <property type="evidence" value="ECO:0007669"/>
    <property type="project" value="UniProtKB-UniRule"/>
</dbReference>
<keyword evidence="6 7" id="KW-0804">Transcription</keyword>
<dbReference type="NCBIfam" id="NF003993">
    <property type="entry name" value="PRK05472.2-2"/>
    <property type="match status" value="1"/>
</dbReference>
<dbReference type="SMART" id="SM00881">
    <property type="entry name" value="CoA_binding"/>
    <property type="match status" value="1"/>
</dbReference>
<dbReference type="InterPro" id="IPR022876">
    <property type="entry name" value="Tscrpt_rep_Rex"/>
</dbReference>
<dbReference type="NCBIfam" id="NF003996">
    <property type="entry name" value="PRK05472.2-5"/>
    <property type="match status" value="1"/>
</dbReference>
<feature type="domain" description="CoA-binding" evidence="9">
    <location>
        <begin position="92"/>
        <end position="193"/>
    </location>
</feature>
<dbReference type="KEGG" id="tsph:KIH39_22515"/>
<dbReference type="NCBIfam" id="NF003995">
    <property type="entry name" value="PRK05472.2-4"/>
    <property type="match status" value="1"/>
</dbReference>
<sequence length="224" mass="24250">MENLTPKKTHLPPPNGASPPKASAHRLSLYLRCLEPLQVAKQETISSKRMAEMLGIRDAQVRRDLTYIGSLGQRGIGYSIPSLIAAIRSALGLNRNWPTILVGVGNLARALIRYQNFREHGFEILALFDCDAGKIGTPIEGMTIQSIGDLRSTLKKVHAELALLTVPAEAAQSTAELLAEAGIRGILNFAPAVLRLPKSVRIVNIDLAMQLEQLAFSVQSAALV</sequence>
<dbReference type="GO" id="GO:0051775">
    <property type="term" value="P:response to redox state"/>
    <property type="evidence" value="ECO:0007669"/>
    <property type="project" value="InterPro"/>
</dbReference>
<keyword evidence="1 7" id="KW-0963">Cytoplasm</keyword>
<keyword evidence="2 7" id="KW-0678">Repressor</keyword>
<dbReference type="AlphaFoldDB" id="A0A8E6B444"/>
<comment type="caution">
    <text evidence="7">Lacks conserved residue(s) required for the propagation of feature annotation.</text>
</comment>
<feature type="region of interest" description="Disordered" evidence="8">
    <location>
        <begin position="1"/>
        <end position="22"/>
    </location>
</feature>
<keyword evidence="4 7" id="KW-0520">NAD</keyword>
<keyword evidence="3 7" id="KW-0805">Transcription regulation</keyword>
<organism evidence="10 11">
    <name type="scientific">Telmatocola sphagniphila</name>
    <dbReference type="NCBI Taxonomy" id="1123043"/>
    <lineage>
        <taxon>Bacteria</taxon>
        <taxon>Pseudomonadati</taxon>
        <taxon>Planctomycetota</taxon>
        <taxon>Planctomycetia</taxon>
        <taxon>Gemmatales</taxon>
        <taxon>Gemmataceae</taxon>
    </lineage>
</organism>
<keyword evidence="5 7" id="KW-0238">DNA-binding</keyword>
<dbReference type="Gene3D" id="1.10.10.10">
    <property type="entry name" value="Winged helix-like DNA-binding domain superfamily/Winged helix DNA-binding domain"/>
    <property type="match status" value="1"/>
</dbReference>
<evidence type="ECO:0000313" key="11">
    <source>
        <dbReference type="Proteomes" id="UP000676194"/>
    </source>
</evidence>
<evidence type="ECO:0000256" key="7">
    <source>
        <dbReference type="HAMAP-Rule" id="MF_01131"/>
    </source>
</evidence>
<dbReference type="GO" id="GO:0003700">
    <property type="term" value="F:DNA-binding transcription factor activity"/>
    <property type="evidence" value="ECO:0007669"/>
    <property type="project" value="UniProtKB-UniRule"/>
</dbReference>
<evidence type="ECO:0000256" key="6">
    <source>
        <dbReference type="ARBA" id="ARBA00023163"/>
    </source>
</evidence>
<evidence type="ECO:0000256" key="4">
    <source>
        <dbReference type="ARBA" id="ARBA00023027"/>
    </source>
</evidence>
<dbReference type="InterPro" id="IPR058236">
    <property type="entry name" value="Rex_actinobacterial-type"/>
</dbReference>
<comment type="subunit">
    <text evidence="7">Homodimer.</text>
</comment>
<dbReference type="InterPro" id="IPR009718">
    <property type="entry name" value="Rex_DNA-bd_C_dom"/>
</dbReference>
<evidence type="ECO:0000313" key="10">
    <source>
        <dbReference type="EMBL" id="QVL31588.1"/>
    </source>
</evidence>
<dbReference type="PANTHER" id="PTHR35786:SF1">
    <property type="entry name" value="REDOX-SENSING TRANSCRIPTIONAL REPRESSOR REX 1"/>
    <property type="match status" value="1"/>
</dbReference>
<dbReference type="RefSeq" id="WP_213495629.1">
    <property type="nucleotide sequence ID" value="NZ_CP074694.1"/>
</dbReference>
<comment type="subcellular location">
    <subcellularLocation>
        <location evidence="7">Cytoplasm</location>
    </subcellularLocation>
</comment>
<dbReference type="SUPFAM" id="SSF46785">
    <property type="entry name" value="Winged helix' DNA-binding domain"/>
    <property type="match status" value="1"/>
</dbReference>
<accession>A0A8E6B444</accession>
<dbReference type="HAMAP" id="MF_01131">
    <property type="entry name" value="Rex"/>
    <property type="match status" value="1"/>
</dbReference>
<dbReference type="PANTHER" id="PTHR35786">
    <property type="entry name" value="REDOX-SENSING TRANSCRIPTIONAL REPRESSOR REX"/>
    <property type="match status" value="1"/>
</dbReference>
<dbReference type="InterPro" id="IPR003781">
    <property type="entry name" value="CoA-bd"/>
</dbReference>
<evidence type="ECO:0000256" key="1">
    <source>
        <dbReference type="ARBA" id="ARBA00022490"/>
    </source>
</evidence>
<protein>
    <recommendedName>
        <fullName evidence="7">Redox-sensing transcriptional repressor Rex</fullName>
    </recommendedName>
</protein>
<dbReference type="SUPFAM" id="SSF51735">
    <property type="entry name" value="NAD(P)-binding Rossmann-fold domains"/>
    <property type="match status" value="1"/>
</dbReference>
<dbReference type="GO" id="GO:0005737">
    <property type="term" value="C:cytoplasm"/>
    <property type="evidence" value="ECO:0007669"/>
    <property type="project" value="UniProtKB-SubCell"/>
</dbReference>
<dbReference type="Pfam" id="PF06971">
    <property type="entry name" value="Put_DNA-bind_N"/>
    <property type="match status" value="1"/>
</dbReference>
<comment type="similarity">
    <text evidence="7">Belongs to the transcriptional regulatory Rex family.</text>
</comment>
<evidence type="ECO:0000256" key="3">
    <source>
        <dbReference type="ARBA" id="ARBA00023015"/>
    </source>
</evidence>
<dbReference type="InterPro" id="IPR036388">
    <property type="entry name" value="WH-like_DNA-bd_sf"/>
</dbReference>